<evidence type="ECO:0000313" key="15">
    <source>
        <dbReference type="EMBL" id="KAG7328605.1"/>
    </source>
</evidence>
<feature type="domain" description="Potassium channel" evidence="14">
    <location>
        <begin position="291"/>
        <end position="365"/>
    </location>
</feature>
<keyword evidence="4" id="KW-0633">Potassium transport</keyword>
<evidence type="ECO:0000256" key="10">
    <source>
        <dbReference type="ARBA" id="ARBA00023136"/>
    </source>
</evidence>
<evidence type="ECO:0000256" key="11">
    <source>
        <dbReference type="ARBA" id="ARBA00023303"/>
    </source>
</evidence>
<dbReference type="GO" id="GO:0030322">
    <property type="term" value="P:stabilization of membrane potential"/>
    <property type="evidence" value="ECO:0007669"/>
    <property type="project" value="TreeGrafter"/>
</dbReference>
<accession>A0A9D3NWR7</accession>
<keyword evidence="10 13" id="KW-0472">Membrane</keyword>
<evidence type="ECO:0000313" key="16">
    <source>
        <dbReference type="Proteomes" id="UP000824219"/>
    </source>
</evidence>
<dbReference type="PRINTS" id="PR01333">
    <property type="entry name" value="2POREKCHANEL"/>
</dbReference>
<dbReference type="PANTHER" id="PTHR11003">
    <property type="entry name" value="POTASSIUM CHANNEL, SUBFAMILY K"/>
    <property type="match status" value="1"/>
</dbReference>
<evidence type="ECO:0000256" key="5">
    <source>
        <dbReference type="ARBA" id="ARBA00022692"/>
    </source>
</evidence>
<keyword evidence="7" id="KW-0630">Potassium</keyword>
<keyword evidence="3 12" id="KW-0813">Transport</keyword>
<dbReference type="GO" id="GO:0005886">
    <property type="term" value="C:plasma membrane"/>
    <property type="evidence" value="ECO:0007669"/>
    <property type="project" value="TreeGrafter"/>
</dbReference>
<dbReference type="Proteomes" id="UP000824219">
    <property type="component" value="Linkage Group LG09"/>
</dbReference>
<proteinExistence type="inferred from homology"/>
<feature type="transmembrane region" description="Helical" evidence="13">
    <location>
        <begin position="21"/>
        <end position="49"/>
    </location>
</feature>
<name>A0A9D3NWR7_9TELE</name>
<keyword evidence="9 12" id="KW-0406">Ion transport</keyword>
<gene>
    <name evidence="15" type="ORF">KOW79_008549</name>
</gene>
<keyword evidence="16" id="KW-1185">Reference proteome</keyword>
<evidence type="ECO:0000256" key="2">
    <source>
        <dbReference type="ARBA" id="ARBA00006666"/>
    </source>
</evidence>
<evidence type="ECO:0000256" key="6">
    <source>
        <dbReference type="ARBA" id="ARBA00022826"/>
    </source>
</evidence>
<dbReference type="AlphaFoldDB" id="A0A9D3NWR7"/>
<comment type="caution">
    <text evidence="15">The sequence shown here is derived from an EMBL/GenBank/DDBJ whole genome shotgun (WGS) entry which is preliminary data.</text>
</comment>
<dbReference type="SUPFAM" id="SSF81324">
    <property type="entry name" value="Voltage-gated potassium channels"/>
    <property type="match status" value="2"/>
</dbReference>
<feature type="transmembrane region" description="Helical" evidence="13">
    <location>
        <begin position="319"/>
        <end position="336"/>
    </location>
</feature>
<dbReference type="InterPro" id="IPR013099">
    <property type="entry name" value="K_chnl_dom"/>
</dbReference>
<protein>
    <recommendedName>
        <fullName evidence="14">Potassium channel domain-containing protein</fullName>
    </recommendedName>
</protein>
<feature type="transmembrane region" description="Helical" evidence="13">
    <location>
        <begin position="135"/>
        <end position="153"/>
    </location>
</feature>
<organism evidence="15 16">
    <name type="scientific">Hemibagrus wyckioides</name>
    <dbReference type="NCBI Taxonomy" id="337641"/>
    <lineage>
        <taxon>Eukaryota</taxon>
        <taxon>Metazoa</taxon>
        <taxon>Chordata</taxon>
        <taxon>Craniata</taxon>
        <taxon>Vertebrata</taxon>
        <taxon>Euteleostomi</taxon>
        <taxon>Actinopterygii</taxon>
        <taxon>Neopterygii</taxon>
        <taxon>Teleostei</taxon>
        <taxon>Ostariophysi</taxon>
        <taxon>Siluriformes</taxon>
        <taxon>Bagridae</taxon>
        <taxon>Hemibagrus</taxon>
    </lineage>
</organism>
<dbReference type="InterPro" id="IPR003280">
    <property type="entry name" value="2pore_dom_K_chnl"/>
</dbReference>
<feature type="domain" description="Potassium channel" evidence="14">
    <location>
        <begin position="101"/>
        <end position="160"/>
    </location>
</feature>
<keyword evidence="11 12" id="KW-0407">Ion channel</keyword>
<dbReference type="GO" id="GO:0022841">
    <property type="term" value="F:potassium ion leak channel activity"/>
    <property type="evidence" value="ECO:0007669"/>
    <property type="project" value="TreeGrafter"/>
</dbReference>
<dbReference type="Pfam" id="PF07885">
    <property type="entry name" value="Ion_trans_2"/>
    <property type="match status" value="2"/>
</dbReference>
<dbReference type="EMBL" id="JAHKSW010000009">
    <property type="protein sequence ID" value="KAG7328605.1"/>
    <property type="molecule type" value="Genomic_DNA"/>
</dbReference>
<keyword evidence="6" id="KW-0631">Potassium channel</keyword>
<sequence length="437" mass="49276">MSVAVKERRARPAVRRKAAKCMWALFPHVVLILSLIGYAVLGAVVFQVIEGRPRNDTDEYRNFVRQVVATMRNHSDESEEVLVGAIEQKIRGGYQSVWSQSHKNWNFYGSLFFCCTVFTTVGYGEIYPVTGPGRAACIIYAMLGIPLMLLVISDVGDILARLVTNSYQRLHSSCIHLLSQLRNLCGGQESVTIHNSIYTPSQDTVMSKPMDIREVMFRQSSVKQKSTQFLKNVAIFERIIAREKFGQNGPLARTRSCPQLNQMPPVPLGFKMWDFNSIGQEMESLNVPFLLILLLVFAYILSWALILPLWETDLNWFDAFYFCFITLTTIGFGDIVPKHPKFFLLTFLFIITGMAIMSMSFKLGQSRIISCYHRCIGCLSCLGVGKKSKYKIQDKAAPKELAIVNIPFLACFSLPLFTAKHLTDCGLHVHLRDPGGS</sequence>
<evidence type="ECO:0000256" key="3">
    <source>
        <dbReference type="ARBA" id="ARBA00022448"/>
    </source>
</evidence>
<reference evidence="15 16" key="1">
    <citation type="submission" date="2021-06" db="EMBL/GenBank/DDBJ databases">
        <title>Chromosome-level genome assembly of the red-tail catfish (Hemibagrus wyckioides).</title>
        <authorList>
            <person name="Shao F."/>
        </authorList>
    </citation>
    <scope>NUCLEOTIDE SEQUENCE [LARGE SCALE GENOMIC DNA]</scope>
    <source>
        <strain evidence="15">EC202008001</strain>
        <tissue evidence="15">Blood</tissue>
    </source>
</reference>
<evidence type="ECO:0000256" key="7">
    <source>
        <dbReference type="ARBA" id="ARBA00022958"/>
    </source>
</evidence>
<feature type="transmembrane region" description="Helical" evidence="13">
    <location>
        <begin position="342"/>
        <end position="361"/>
    </location>
</feature>
<evidence type="ECO:0000259" key="14">
    <source>
        <dbReference type="Pfam" id="PF07885"/>
    </source>
</evidence>
<keyword evidence="8 13" id="KW-1133">Transmembrane helix</keyword>
<dbReference type="Gene3D" id="1.10.287.70">
    <property type="match status" value="1"/>
</dbReference>
<dbReference type="GO" id="GO:0015271">
    <property type="term" value="F:outward rectifier potassium channel activity"/>
    <property type="evidence" value="ECO:0007669"/>
    <property type="project" value="TreeGrafter"/>
</dbReference>
<evidence type="ECO:0000256" key="13">
    <source>
        <dbReference type="SAM" id="Phobius"/>
    </source>
</evidence>
<evidence type="ECO:0000256" key="8">
    <source>
        <dbReference type="ARBA" id="ARBA00022989"/>
    </source>
</evidence>
<comment type="subcellular location">
    <subcellularLocation>
        <location evidence="1">Membrane</location>
        <topology evidence="1">Multi-pass membrane protein</topology>
    </subcellularLocation>
</comment>
<keyword evidence="5 12" id="KW-0812">Transmembrane</keyword>
<evidence type="ECO:0000256" key="1">
    <source>
        <dbReference type="ARBA" id="ARBA00004141"/>
    </source>
</evidence>
<comment type="similarity">
    <text evidence="2 12">Belongs to the two pore domain potassium channel (TC 1.A.1.8) family.</text>
</comment>
<feature type="transmembrane region" description="Helical" evidence="13">
    <location>
        <begin position="105"/>
        <end position="123"/>
    </location>
</feature>
<evidence type="ECO:0000256" key="4">
    <source>
        <dbReference type="ARBA" id="ARBA00022538"/>
    </source>
</evidence>
<dbReference type="PRINTS" id="PR01095">
    <property type="entry name" value="TASKCHANNEL"/>
</dbReference>
<evidence type="ECO:0000256" key="9">
    <source>
        <dbReference type="ARBA" id="ARBA00023065"/>
    </source>
</evidence>
<evidence type="ECO:0000256" key="12">
    <source>
        <dbReference type="RuleBase" id="RU003857"/>
    </source>
</evidence>
<dbReference type="InterPro" id="IPR003092">
    <property type="entry name" value="2pore_dom_K_chnl_TASK"/>
</dbReference>
<feature type="transmembrane region" description="Helical" evidence="13">
    <location>
        <begin position="287"/>
        <end position="307"/>
    </location>
</feature>
<dbReference type="OrthoDB" id="297496at2759"/>
<dbReference type="PANTHER" id="PTHR11003:SF346">
    <property type="entry name" value="POTASSIUM CHANNEL SUBFAMILY K MEMBER 18"/>
    <property type="match status" value="1"/>
</dbReference>